<proteinExistence type="predicted"/>
<evidence type="ECO:0000256" key="8">
    <source>
        <dbReference type="PROSITE-ProRule" id="PRU01211"/>
    </source>
</evidence>
<evidence type="ECO:0000256" key="9">
    <source>
        <dbReference type="RuleBase" id="RU361183"/>
    </source>
</evidence>
<dbReference type="OMA" id="STRWVEN"/>
<dbReference type="InterPro" id="IPR017050">
    <property type="entry name" value="Metallopeptidase_nem"/>
</dbReference>
<dbReference type="Gene3D" id="3.40.390.10">
    <property type="entry name" value="Collagenase (Catalytic Domain)"/>
    <property type="match status" value="1"/>
</dbReference>
<comment type="subcellular location">
    <subcellularLocation>
        <location evidence="1 6">Secreted</location>
    </subcellularLocation>
</comment>
<dbReference type="GO" id="GO:0008270">
    <property type="term" value="F:zinc ion binding"/>
    <property type="evidence" value="ECO:0007669"/>
    <property type="project" value="UniProtKB-UniRule"/>
</dbReference>
<organism evidence="12 13">
    <name type="scientific">Haemonchus contortus</name>
    <name type="common">Barber pole worm</name>
    <dbReference type="NCBI Taxonomy" id="6289"/>
    <lineage>
        <taxon>Eukaryota</taxon>
        <taxon>Metazoa</taxon>
        <taxon>Ecdysozoa</taxon>
        <taxon>Nematoda</taxon>
        <taxon>Chromadorea</taxon>
        <taxon>Rhabditida</taxon>
        <taxon>Rhabditina</taxon>
        <taxon>Rhabditomorpha</taxon>
        <taxon>Strongyloidea</taxon>
        <taxon>Trichostrongylidae</taxon>
        <taxon>Haemonchus</taxon>
    </lineage>
</organism>
<reference evidence="13" key="1">
    <citation type="submission" date="2020-12" db="UniProtKB">
        <authorList>
            <consortium name="WormBaseParasite"/>
        </authorList>
    </citation>
    <scope>IDENTIFICATION</scope>
    <source>
        <strain evidence="13">MHco3</strain>
    </source>
</reference>
<dbReference type="PANTHER" id="PTHR10127">
    <property type="entry name" value="DISCOIDIN, CUB, EGF, LAMININ , AND ZINC METALLOPROTEASE DOMAIN CONTAINING"/>
    <property type="match status" value="1"/>
</dbReference>
<keyword evidence="8 9" id="KW-0645">Protease</keyword>
<dbReference type="SMART" id="SM00235">
    <property type="entry name" value="ZnMc"/>
    <property type="match status" value="1"/>
</dbReference>
<dbReference type="PROSITE" id="PS01180">
    <property type="entry name" value="CUB"/>
    <property type="match status" value="1"/>
</dbReference>
<dbReference type="InterPro" id="IPR001506">
    <property type="entry name" value="Peptidase_M12A"/>
</dbReference>
<keyword evidence="8 9" id="KW-0482">Metalloprotease</keyword>
<evidence type="ECO:0000256" key="1">
    <source>
        <dbReference type="ARBA" id="ARBA00004613"/>
    </source>
</evidence>
<evidence type="ECO:0000256" key="2">
    <source>
        <dbReference type="ARBA" id="ARBA00022525"/>
    </source>
</evidence>
<dbReference type="GO" id="GO:0018996">
    <property type="term" value="P:molting cycle, collagen and cuticulin-based cuticle"/>
    <property type="evidence" value="ECO:0007669"/>
    <property type="project" value="InterPro"/>
</dbReference>
<dbReference type="AlphaFoldDB" id="A0A7I4YKB1"/>
<feature type="binding site" evidence="8">
    <location>
        <position position="169"/>
    </location>
    <ligand>
        <name>Zn(2+)</name>
        <dbReference type="ChEBI" id="CHEBI:29105"/>
        <note>catalytic</note>
    </ligand>
</feature>
<feature type="active site" evidence="8">
    <location>
        <position position="160"/>
    </location>
</feature>
<evidence type="ECO:0000313" key="12">
    <source>
        <dbReference type="Proteomes" id="UP000025227"/>
    </source>
</evidence>
<feature type="domain" description="CUB" evidence="10">
    <location>
        <begin position="303"/>
        <end position="420"/>
    </location>
</feature>
<dbReference type="GO" id="GO:0004222">
    <property type="term" value="F:metalloendopeptidase activity"/>
    <property type="evidence" value="ECO:0007669"/>
    <property type="project" value="UniProtKB-UniRule"/>
</dbReference>
<evidence type="ECO:0000256" key="3">
    <source>
        <dbReference type="ARBA" id="ARBA00022729"/>
    </source>
</evidence>
<name>A0A7I4YKB1_HAECO</name>
<keyword evidence="4" id="KW-1015">Disulfide bond</keyword>
<protein>
    <recommendedName>
        <fullName evidence="6">Zinc metalloproteinase</fullName>
    </recommendedName>
</protein>
<evidence type="ECO:0000256" key="5">
    <source>
        <dbReference type="ARBA" id="ARBA00023180"/>
    </source>
</evidence>
<dbReference type="Proteomes" id="UP000025227">
    <property type="component" value="Unplaced"/>
</dbReference>
<dbReference type="WBParaSite" id="HCON_00101610-00001">
    <property type="protein sequence ID" value="HCON_00101610-00001"/>
    <property type="gene ID" value="HCON_00101610"/>
</dbReference>
<dbReference type="InterPro" id="IPR006026">
    <property type="entry name" value="Peptidase_Metallo"/>
</dbReference>
<keyword evidence="12" id="KW-1185">Reference proteome</keyword>
<dbReference type="PANTHER" id="PTHR10127:SF831">
    <property type="entry name" value="ZINC METALLOPROTEINASE NAS-37"/>
    <property type="match status" value="1"/>
</dbReference>
<keyword evidence="8 9" id="KW-0862">Zinc</keyword>
<dbReference type="InterPro" id="IPR034035">
    <property type="entry name" value="Astacin-like_dom"/>
</dbReference>
<evidence type="ECO:0000256" key="7">
    <source>
        <dbReference type="PROSITE-ProRule" id="PRU00059"/>
    </source>
</evidence>
<dbReference type="SUPFAM" id="SSF55486">
    <property type="entry name" value="Metalloproteases ('zincins'), catalytic domain"/>
    <property type="match status" value="1"/>
</dbReference>
<feature type="domain" description="Peptidase M12A" evidence="11">
    <location>
        <begin position="69"/>
        <end position="260"/>
    </location>
</feature>
<sequence>MLLGSYRCFSEGTRVLAVQLNSGDKGQLGATVPPQEASDEYSNKGDTTILSEDFASFDANEKSSFLQKRQVFRNSTRWVENRVFYYFDSSVEEDAQKIVEKVLGYISARTCIDFYEYPSATNRIRVSKGSGCSSPIGMKESEQKLSLNGYCYKIGAVVHEFMHALGIRHMQMRDDRDRYIRVDLSSVAEKREHNYRKLDRTEVINYTPYDYGSVMHYRANSFAESGNSLVPIRKRYLRTIGSPIPSFYDIVMINTHYKCNARCATSQSAICFNDGIPNPRDCSVCLCPFGYGGTYCNRRPAGCGKTLRALPFWRTETISFEGFPAHTDQSGYMMCTYWIKAPLNKKIQVRVIEVPTALCGYGCKTNAIEPKVLKDKRATNPRICCPEQLDEILTSKLNPTPIFSYSKDTTSTFTFQYQYI</sequence>
<dbReference type="GO" id="GO:0006508">
    <property type="term" value="P:proteolysis"/>
    <property type="evidence" value="ECO:0007669"/>
    <property type="project" value="UniProtKB-KW"/>
</dbReference>
<evidence type="ECO:0000259" key="10">
    <source>
        <dbReference type="PROSITE" id="PS01180"/>
    </source>
</evidence>
<comment type="caution">
    <text evidence="7">Lacks conserved residue(s) required for the propagation of feature annotation.</text>
</comment>
<keyword evidence="3" id="KW-0732">Signal</keyword>
<dbReference type="InterPro" id="IPR024079">
    <property type="entry name" value="MetalloPept_cat_dom_sf"/>
</dbReference>
<evidence type="ECO:0000313" key="13">
    <source>
        <dbReference type="WBParaSite" id="HCON_00101610-00001"/>
    </source>
</evidence>
<evidence type="ECO:0000256" key="6">
    <source>
        <dbReference type="PIRNR" id="PIRNR036365"/>
    </source>
</evidence>
<evidence type="ECO:0000256" key="4">
    <source>
        <dbReference type="ARBA" id="ARBA00023157"/>
    </source>
</evidence>
<dbReference type="GO" id="GO:0005576">
    <property type="term" value="C:extracellular region"/>
    <property type="evidence" value="ECO:0007669"/>
    <property type="project" value="UniProtKB-SubCell"/>
</dbReference>
<accession>A0A7I4YKB1</accession>
<keyword evidence="2 6" id="KW-0964">Secreted</keyword>
<dbReference type="OrthoDB" id="5786116at2759"/>
<feature type="binding site" evidence="8">
    <location>
        <position position="163"/>
    </location>
    <ligand>
        <name>Zn(2+)</name>
        <dbReference type="ChEBI" id="CHEBI:29105"/>
        <note>catalytic</note>
    </ligand>
</feature>
<dbReference type="InterPro" id="IPR000859">
    <property type="entry name" value="CUB_dom"/>
</dbReference>
<evidence type="ECO:0000259" key="11">
    <source>
        <dbReference type="PROSITE" id="PS51864"/>
    </source>
</evidence>
<dbReference type="PIRSF" id="PIRSF036365">
    <property type="entry name" value="Astacin_nematoda"/>
    <property type="match status" value="1"/>
</dbReference>
<dbReference type="CDD" id="cd04280">
    <property type="entry name" value="ZnMc_astacin_like"/>
    <property type="match status" value="1"/>
</dbReference>
<dbReference type="PRINTS" id="PR00480">
    <property type="entry name" value="ASTACIN"/>
</dbReference>
<keyword evidence="8 9" id="KW-0378">Hydrolase</keyword>
<dbReference type="Pfam" id="PF01400">
    <property type="entry name" value="Astacin"/>
    <property type="match status" value="1"/>
</dbReference>
<comment type="cofactor">
    <cofactor evidence="8 9">
        <name>Zn(2+)</name>
        <dbReference type="ChEBI" id="CHEBI:29105"/>
    </cofactor>
    <text evidence="8 9">Binds 1 zinc ion per subunit.</text>
</comment>
<keyword evidence="8 9" id="KW-0479">Metal-binding</keyword>
<feature type="binding site" evidence="8">
    <location>
        <position position="159"/>
    </location>
    <ligand>
        <name>Zn(2+)</name>
        <dbReference type="ChEBI" id="CHEBI:29105"/>
        <note>catalytic</note>
    </ligand>
</feature>
<keyword evidence="5" id="KW-0325">Glycoprotein</keyword>
<dbReference type="PROSITE" id="PS51864">
    <property type="entry name" value="ASTACIN"/>
    <property type="match status" value="1"/>
</dbReference>